<sequence length="618" mass="66891">MSKPIYTARELLAWVWTDYLRRYRWVLVVASFFMFLEGSMVGALSYMMQPMFDNVFVQGNEDALVWVSVVFFIIFTTRGLAGVAQKILLARVSQNMAANLRIDMLAQMVRQDTSFHQVHPPGYLIQRVQTDVGSVNSVWQMIITGMGKNLISLVVLLGVALNVDVVWTLIMLVGIPLTFLPIGAAQRYVRKQASKVRDLGASLAVRLDETFHGITPVKLNSLEEYQVGRFAAGNKKFVRAGIKSTMGTASITALIDVMAGVGFMGVLLYGGAEIISGDKTVGQFMSFFTAIGLAFDPARRIAAMSGKWQAAAAALERVKELMDTPVKLLPPANPKPAPKGRPGVDLNNVSLSYGDAQVLRDLSFVAESGKTTALVGASGAGKSTVFNVLTRLVDPSQGSVTVGGVPVNELSFPDLRGLFAVVTQDALLFDESVRENILLGRTDVSDDDLQEVLKAAHVADFIPKLTNGLDTQVGPRGSALSGGQRQRVVIARALLRDTPILLLDEATSALDAQSEKVVQAALDSLSGGRTTIVIAHRLSTIRNADKIVVMDRGRVVDHGSHDELLARGGIYADLYRLQFQDGLTVVDQAGVAALTPKAPHLDAPKETWFRRMVNKLAG</sequence>
<name>A0ABT0Q608_9RHOB</name>
<evidence type="ECO:0000256" key="3">
    <source>
        <dbReference type="ARBA" id="ARBA00022741"/>
    </source>
</evidence>
<gene>
    <name evidence="10" type="ORF">M3P21_17355</name>
</gene>
<proteinExistence type="predicted"/>
<dbReference type="CDD" id="cd18552">
    <property type="entry name" value="ABC_6TM_MsbA_like"/>
    <property type="match status" value="1"/>
</dbReference>
<dbReference type="EMBL" id="JAMFMB010000026">
    <property type="protein sequence ID" value="MCL6285299.1"/>
    <property type="molecule type" value="Genomic_DNA"/>
</dbReference>
<organism evidence="10 11">
    <name type="scientific">Ruegeria spongiae</name>
    <dbReference type="NCBI Taxonomy" id="2942209"/>
    <lineage>
        <taxon>Bacteria</taxon>
        <taxon>Pseudomonadati</taxon>
        <taxon>Pseudomonadota</taxon>
        <taxon>Alphaproteobacteria</taxon>
        <taxon>Rhodobacterales</taxon>
        <taxon>Roseobacteraceae</taxon>
        <taxon>Ruegeria</taxon>
    </lineage>
</organism>
<dbReference type="GO" id="GO:0005524">
    <property type="term" value="F:ATP binding"/>
    <property type="evidence" value="ECO:0007669"/>
    <property type="project" value="UniProtKB-KW"/>
</dbReference>
<dbReference type="SUPFAM" id="SSF90123">
    <property type="entry name" value="ABC transporter transmembrane region"/>
    <property type="match status" value="1"/>
</dbReference>
<feature type="transmembrane region" description="Helical" evidence="7">
    <location>
        <begin position="25"/>
        <end position="48"/>
    </location>
</feature>
<protein>
    <submittedName>
        <fullName evidence="10">ABC transporter ATP-binding protein/permease</fullName>
    </submittedName>
</protein>
<dbReference type="PANTHER" id="PTHR43394:SF1">
    <property type="entry name" value="ATP-BINDING CASSETTE SUB-FAMILY B MEMBER 10, MITOCHONDRIAL"/>
    <property type="match status" value="1"/>
</dbReference>
<evidence type="ECO:0000259" key="9">
    <source>
        <dbReference type="PROSITE" id="PS50929"/>
    </source>
</evidence>
<dbReference type="InterPro" id="IPR003593">
    <property type="entry name" value="AAA+_ATPase"/>
</dbReference>
<evidence type="ECO:0000313" key="10">
    <source>
        <dbReference type="EMBL" id="MCL6285299.1"/>
    </source>
</evidence>
<dbReference type="SUPFAM" id="SSF52540">
    <property type="entry name" value="P-loop containing nucleoside triphosphate hydrolases"/>
    <property type="match status" value="1"/>
</dbReference>
<evidence type="ECO:0000256" key="2">
    <source>
        <dbReference type="ARBA" id="ARBA00022692"/>
    </source>
</evidence>
<dbReference type="PROSITE" id="PS50893">
    <property type="entry name" value="ABC_TRANSPORTER_2"/>
    <property type="match status" value="1"/>
</dbReference>
<keyword evidence="2 7" id="KW-0812">Transmembrane</keyword>
<feature type="transmembrane region" description="Helical" evidence="7">
    <location>
        <begin position="245"/>
        <end position="269"/>
    </location>
</feature>
<dbReference type="SMART" id="SM00382">
    <property type="entry name" value="AAA"/>
    <property type="match status" value="1"/>
</dbReference>
<dbReference type="PANTHER" id="PTHR43394">
    <property type="entry name" value="ATP-DEPENDENT PERMEASE MDL1, MITOCHONDRIAL"/>
    <property type="match status" value="1"/>
</dbReference>
<keyword evidence="5 7" id="KW-1133">Transmembrane helix</keyword>
<keyword evidence="4 10" id="KW-0067">ATP-binding</keyword>
<evidence type="ECO:0000256" key="6">
    <source>
        <dbReference type="ARBA" id="ARBA00023136"/>
    </source>
</evidence>
<evidence type="ECO:0000313" key="11">
    <source>
        <dbReference type="Proteomes" id="UP001203880"/>
    </source>
</evidence>
<feature type="domain" description="ABC transmembrane type-1" evidence="9">
    <location>
        <begin position="28"/>
        <end position="310"/>
    </location>
</feature>
<dbReference type="PROSITE" id="PS00211">
    <property type="entry name" value="ABC_TRANSPORTER_1"/>
    <property type="match status" value="1"/>
</dbReference>
<dbReference type="RefSeq" id="WP_249711951.1">
    <property type="nucleotide sequence ID" value="NZ_JAMFMB010000026.1"/>
</dbReference>
<dbReference type="InterPro" id="IPR036640">
    <property type="entry name" value="ABC1_TM_sf"/>
</dbReference>
<dbReference type="Proteomes" id="UP001203880">
    <property type="component" value="Unassembled WGS sequence"/>
</dbReference>
<evidence type="ECO:0000256" key="4">
    <source>
        <dbReference type="ARBA" id="ARBA00022840"/>
    </source>
</evidence>
<dbReference type="Gene3D" id="3.40.50.300">
    <property type="entry name" value="P-loop containing nucleotide triphosphate hydrolases"/>
    <property type="match status" value="1"/>
</dbReference>
<comment type="caution">
    <text evidence="10">The sequence shown here is derived from an EMBL/GenBank/DDBJ whole genome shotgun (WGS) entry which is preliminary data.</text>
</comment>
<comment type="subcellular location">
    <subcellularLocation>
        <location evidence="1">Cell membrane</location>
        <topology evidence="1">Multi-pass membrane protein</topology>
    </subcellularLocation>
</comment>
<reference evidence="10" key="1">
    <citation type="submission" date="2022-05" db="EMBL/GenBank/DDBJ databases">
        <authorList>
            <person name="Park J.-S."/>
        </authorList>
    </citation>
    <scope>NUCLEOTIDE SEQUENCE</scope>
    <source>
        <strain evidence="10">2012CJ41-6</strain>
    </source>
</reference>
<keyword evidence="3" id="KW-0547">Nucleotide-binding</keyword>
<dbReference type="InterPro" id="IPR011527">
    <property type="entry name" value="ABC1_TM_dom"/>
</dbReference>
<feature type="transmembrane region" description="Helical" evidence="7">
    <location>
        <begin position="63"/>
        <end position="81"/>
    </location>
</feature>
<feature type="transmembrane region" description="Helical" evidence="7">
    <location>
        <begin position="165"/>
        <end position="185"/>
    </location>
</feature>
<accession>A0ABT0Q608</accession>
<dbReference type="Pfam" id="PF00664">
    <property type="entry name" value="ABC_membrane"/>
    <property type="match status" value="1"/>
</dbReference>
<dbReference type="InterPro" id="IPR039421">
    <property type="entry name" value="Type_1_exporter"/>
</dbReference>
<feature type="domain" description="ABC transporter" evidence="8">
    <location>
        <begin position="344"/>
        <end position="577"/>
    </location>
</feature>
<evidence type="ECO:0000259" key="8">
    <source>
        <dbReference type="PROSITE" id="PS50893"/>
    </source>
</evidence>
<keyword evidence="11" id="KW-1185">Reference proteome</keyword>
<dbReference type="InterPro" id="IPR003439">
    <property type="entry name" value="ABC_transporter-like_ATP-bd"/>
</dbReference>
<evidence type="ECO:0000256" key="5">
    <source>
        <dbReference type="ARBA" id="ARBA00022989"/>
    </source>
</evidence>
<evidence type="ECO:0000256" key="7">
    <source>
        <dbReference type="SAM" id="Phobius"/>
    </source>
</evidence>
<dbReference type="InterPro" id="IPR017871">
    <property type="entry name" value="ABC_transporter-like_CS"/>
</dbReference>
<dbReference type="Pfam" id="PF00005">
    <property type="entry name" value="ABC_tran"/>
    <property type="match status" value="1"/>
</dbReference>
<keyword evidence="6 7" id="KW-0472">Membrane</keyword>
<dbReference type="InterPro" id="IPR027417">
    <property type="entry name" value="P-loop_NTPase"/>
</dbReference>
<dbReference type="PROSITE" id="PS50929">
    <property type="entry name" value="ABC_TM1F"/>
    <property type="match status" value="1"/>
</dbReference>
<dbReference type="Gene3D" id="1.20.1560.10">
    <property type="entry name" value="ABC transporter type 1, transmembrane domain"/>
    <property type="match status" value="1"/>
</dbReference>
<feature type="transmembrane region" description="Helical" evidence="7">
    <location>
        <begin position="137"/>
        <end position="159"/>
    </location>
</feature>
<evidence type="ECO:0000256" key="1">
    <source>
        <dbReference type="ARBA" id="ARBA00004651"/>
    </source>
</evidence>